<accession>A0A4P1QWG0</accession>
<keyword evidence="4" id="KW-1185">Reference proteome</keyword>
<gene>
    <name evidence="3" type="ORF">TanjilG_09804</name>
</gene>
<dbReference type="AlphaFoldDB" id="A0A4P1QWG0"/>
<evidence type="ECO:0000313" key="4">
    <source>
        <dbReference type="Proteomes" id="UP000188354"/>
    </source>
</evidence>
<name>A0A4P1QWG0_LUPAN</name>
<dbReference type="EMBL" id="CM007375">
    <property type="protein sequence ID" value="OIV96377.1"/>
    <property type="molecule type" value="Genomic_DNA"/>
</dbReference>
<keyword evidence="2" id="KW-0732">Signal</keyword>
<protein>
    <recommendedName>
        <fullName evidence="5">Transmembrane protein</fullName>
    </recommendedName>
</protein>
<proteinExistence type="predicted"/>
<evidence type="ECO:0000313" key="3">
    <source>
        <dbReference type="EMBL" id="OIV96377.1"/>
    </source>
</evidence>
<feature type="compositionally biased region" description="Polar residues" evidence="1">
    <location>
        <begin position="73"/>
        <end position="82"/>
    </location>
</feature>
<reference evidence="3 4" key="1">
    <citation type="journal article" date="2017" name="Plant Biotechnol. J.">
        <title>A comprehensive draft genome sequence for lupin (Lupinus angustifolius), an emerging health food: insights into plant-microbe interactions and legume evolution.</title>
        <authorList>
            <person name="Hane J.K."/>
            <person name="Ming Y."/>
            <person name="Kamphuis L.G."/>
            <person name="Nelson M.N."/>
            <person name="Garg G."/>
            <person name="Atkins C.A."/>
            <person name="Bayer P.E."/>
            <person name="Bravo A."/>
            <person name="Bringans S."/>
            <person name="Cannon S."/>
            <person name="Edwards D."/>
            <person name="Foley R."/>
            <person name="Gao L.L."/>
            <person name="Harrison M.J."/>
            <person name="Huang W."/>
            <person name="Hurgobin B."/>
            <person name="Li S."/>
            <person name="Liu C.W."/>
            <person name="McGrath A."/>
            <person name="Morahan G."/>
            <person name="Murray J."/>
            <person name="Weller J."/>
            <person name="Jian J."/>
            <person name="Singh K.B."/>
        </authorList>
    </citation>
    <scope>NUCLEOTIDE SEQUENCE [LARGE SCALE GENOMIC DNA]</scope>
    <source>
        <strain evidence="4">cv. Tanjil</strain>
        <tissue evidence="3">Whole plant</tissue>
    </source>
</reference>
<evidence type="ECO:0000256" key="1">
    <source>
        <dbReference type="SAM" id="MobiDB-lite"/>
    </source>
</evidence>
<evidence type="ECO:0000256" key="2">
    <source>
        <dbReference type="SAM" id="SignalP"/>
    </source>
</evidence>
<organism evidence="3 4">
    <name type="scientific">Lupinus angustifolius</name>
    <name type="common">Narrow-leaved blue lupine</name>
    <dbReference type="NCBI Taxonomy" id="3871"/>
    <lineage>
        <taxon>Eukaryota</taxon>
        <taxon>Viridiplantae</taxon>
        <taxon>Streptophyta</taxon>
        <taxon>Embryophyta</taxon>
        <taxon>Tracheophyta</taxon>
        <taxon>Spermatophyta</taxon>
        <taxon>Magnoliopsida</taxon>
        <taxon>eudicotyledons</taxon>
        <taxon>Gunneridae</taxon>
        <taxon>Pentapetalae</taxon>
        <taxon>rosids</taxon>
        <taxon>fabids</taxon>
        <taxon>Fabales</taxon>
        <taxon>Fabaceae</taxon>
        <taxon>Papilionoideae</taxon>
        <taxon>50 kb inversion clade</taxon>
        <taxon>genistoids sensu lato</taxon>
        <taxon>core genistoids</taxon>
        <taxon>Genisteae</taxon>
        <taxon>Lupinus</taxon>
    </lineage>
</organism>
<dbReference type="Gramene" id="OIV96377">
    <property type="protein sequence ID" value="OIV96377"/>
    <property type="gene ID" value="TanjilG_09804"/>
</dbReference>
<dbReference type="Proteomes" id="UP000188354">
    <property type="component" value="Chromosome LG15"/>
</dbReference>
<feature type="region of interest" description="Disordered" evidence="1">
    <location>
        <begin position="50"/>
        <end position="103"/>
    </location>
</feature>
<feature type="chain" id="PRO_5020035192" description="Transmembrane protein" evidence="2">
    <location>
        <begin position="19"/>
        <end position="103"/>
    </location>
</feature>
<feature type="signal peptide" evidence="2">
    <location>
        <begin position="1"/>
        <end position="18"/>
    </location>
</feature>
<sequence length="103" mass="11408">MAMKKGLCVVVIVMLVMSTQLCLVHTRVLPPEILKAQDFKVSEFYDYLDSPSKTNSQKNTNEKESSLRMVSFGVSSNNSSTRPSKRSLAFRLASGPSKKGRGH</sequence>
<evidence type="ECO:0008006" key="5">
    <source>
        <dbReference type="Google" id="ProtNLM"/>
    </source>
</evidence>